<dbReference type="Proteomes" id="UP001501721">
    <property type="component" value="Unassembled WGS sequence"/>
</dbReference>
<proteinExistence type="predicted"/>
<dbReference type="RefSeq" id="WP_346079664.1">
    <property type="nucleotide sequence ID" value="NZ_BAAATL010000036.1"/>
</dbReference>
<organism evidence="1 2">
    <name type="scientific">Streptomyces graminearus</name>
    <dbReference type="NCBI Taxonomy" id="284030"/>
    <lineage>
        <taxon>Bacteria</taxon>
        <taxon>Bacillati</taxon>
        <taxon>Actinomycetota</taxon>
        <taxon>Actinomycetes</taxon>
        <taxon>Kitasatosporales</taxon>
        <taxon>Streptomycetaceae</taxon>
        <taxon>Streptomyces</taxon>
    </lineage>
</organism>
<reference evidence="2" key="1">
    <citation type="journal article" date="2019" name="Int. J. Syst. Evol. Microbiol.">
        <title>The Global Catalogue of Microorganisms (GCM) 10K type strain sequencing project: providing services to taxonomists for standard genome sequencing and annotation.</title>
        <authorList>
            <consortium name="The Broad Institute Genomics Platform"/>
            <consortium name="The Broad Institute Genome Sequencing Center for Infectious Disease"/>
            <person name="Wu L."/>
            <person name="Ma J."/>
        </authorList>
    </citation>
    <scope>NUCLEOTIDE SEQUENCE [LARGE SCALE GENOMIC DNA]</scope>
    <source>
        <strain evidence="2">JCM 6923</strain>
    </source>
</reference>
<evidence type="ECO:0008006" key="3">
    <source>
        <dbReference type="Google" id="ProtNLM"/>
    </source>
</evidence>
<evidence type="ECO:0000313" key="1">
    <source>
        <dbReference type="EMBL" id="GAA2505935.1"/>
    </source>
</evidence>
<name>A0ABP5ZZB8_9ACTN</name>
<sequence length="158" mass="17318">MLGELIAKFRAHMDEAAANAAVEKYHTAFSDAATVLDGLTPELDEALLSVPTFVAEEARAEAYGARSLNEFKKEHSWQRPESTIPYKYSDLESAQNCTQCNIRSNSAAIDKWLENRPPKPLREEFTVGSVNTGNHAIPVVTGRTTKVANNTLVAPEDA</sequence>
<dbReference type="EMBL" id="BAAATL010000036">
    <property type="protein sequence ID" value="GAA2505935.1"/>
    <property type="molecule type" value="Genomic_DNA"/>
</dbReference>
<keyword evidence="2" id="KW-1185">Reference proteome</keyword>
<accession>A0ABP5ZZB8</accession>
<comment type="caution">
    <text evidence="1">The sequence shown here is derived from an EMBL/GenBank/DDBJ whole genome shotgun (WGS) entry which is preliminary data.</text>
</comment>
<gene>
    <name evidence="1" type="ORF">GCM10010422_65790</name>
</gene>
<protein>
    <recommendedName>
        <fullName evidence="3">Transposase</fullName>
    </recommendedName>
</protein>
<evidence type="ECO:0000313" key="2">
    <source>
        <dbReference type="Proteomes" id="UP001501721"/>
    </source>
</evidence>